<evidence type="ECO:0000313" key="1">
    <source>
        <dbReference type="EMBL" id="PWN59763.1"/>
    </source>
</evidence>
<reference evidence="1 2" key="1">
    <citation type="submission" date="2018-04" db="EMBL/GenBank/DDBJ databases">
        <title>Chryseobacterium oncorhynchi 701B-08T from rainbow trout, and Chryseobacterium viscerum 687B-08T from diseased fish.</title>
        <authorList>
            <person name="Jeong J.-J."/>
            <person name="Lee Y.J."/>
            <person name="Pathiraja D."/>
            <person name="Park B."/>
            <person name="Choi I.-G."/>
            <person name="Kim K.D."/>
        </authorList>
    </citation>
    <scope>NUCLEOTIDE SEQUENCE [LARGE SCALE GENOMIC DNA]</scope>
    <source>
        <strain evidence="1 2">687B-08</strain>
    </source>
</reference>
<protein>
    <submittedName>
        <fullName evidence="1">Uncharacterized protein</fullName>
    </submittedName>
</protein>
<gene>
    <name evidence="1" type="ORF">C1634_017205</name>
</gene>
<dbReference type="EMBL" id="PPEG02000007">
    <property type="protein sequence ID" value="PWN59763.1"/>
    <property type="molecule type" value="Genomic_DNA"/>
</dbReference>
<comment type="caution">
    <text evidence="1">The sequence shown here is derived from an EMBL/GenBank/DDBJ whole genome shotgun (WGS) entry which is preliminary data.</text>
</comment>
<evidence type="ECO:0000313" key="2">
    <source>
        <dbReference type="Proteomes" id="UP000236413"/>
    </source>
</evidence>
<dbReference type="AlphaFoldDB" id="A0A316WHA9"/>
<dbReference type="Proteomes" id="UP000236413">
    <property type="component" value="Unassembled WGS sequence"/>
</dbReference>
<name>A0A316WHA9_9FLAO</name>
<accession>A0A316WHA9</accession>
<sequence length="207" mass="24354">MIALVEDRIGRMDQFIDFEIKSIPNIHVITESELSDLKVDLDKEITNKLESFSCLIFHRSAVTIFQREIIKTYCTKNKIPLVFFSGGISSSFYNDSAFPYLHINSRNLYSINLKMFCDNSSQYNNTNLLILQYGLRWKTNQLLLINENLNLRLQLKTIKRIKDLNIPKNQISDFNLDWLDKNEFSEINEEQILQFKIALENLIYESI</sequence>
<proteinExistence type="predicted"/>
<organism evidence="1 2">
    <name type="scientific">Chryseobacterium viscerum</name>
    <dbReference type="NCBI Taxonomy" id="1037377"/>
    <lineage>
        <taxon>Bacteria</taxon>
        <taxon>Pseudomonadati</taxon>
        <taxon>Bacteroidota</taxon>
        <taxon>Flavobacteriia</taxon>
        <taxon>Flavobacteriales</taxon>
        <taxon>Weeksellaceae</taxon>
        <taxon>Chryseobacterium group</taxon>
        <taxon>Chryseobacterium</taxon>
    </lineage>
</organism>
<dbReference type="RefSeq" id="WP_103235509.1">
    <property type="nucleotide sequence ID" value="NZ_PPEG02000007.1"/>
</dbReference>